<keyword evidence="6 11" id="KW-0798">TonB box</keyword>
<dbReference type="EMBL" id="CAXJRC010000001">
    <property type="protein sequence ID" value="CAL2104853.1"/>
    <property type="molecule type" value="Genomic_DNA"/>
</dbReference>
<evidence type="ECO:0000256" key="5">
    <source>
        <dbReference type="ARBA" id="ARBA00022729"/>
    </source>
</evidence>
<dbReference type="Proteomes" id="UP001497602">
    <property type="component" value="Unassembled WGS sequence"/>
</dbReference>
<evidence type="ECO:0000313" key="16">
    <source>
        <dbReference type="Proteomes" id="UP001497602"/>
    </source>
</evidence>
<evidence type="ECO:0000256" key="10">
    <source>
        <dbReference type="PROSITE-ProRule" id="PRU01360"/>
    </source>
</evidence>
<dbReference type="RefSeq" id="WP_348736546.1">
    <property type="nucleotide sequence ID" value="NZ_CAXJRC010000001.1"/>
</dbReference>
<accession>A0ABM9PGX8</accession>
<feature type="chain" id="PRO_5046491286" evidence="12">
    <location>
        <begin position="22"/>
        <end position="625"/>
    </location>
</feature>
<dbReference type="Gene3D" id="2.40.170.20">
    <property type="entry name" value="TonB-dependent receptor, beta-barrel domain"/>
    <property type="match status" value="1"/>
</dbReference>
<organism evidence="15 16">
    <name type="scientific">Tenacibaculum vairaonense</name>
    <dbReference type="NCBI Taxonomy" id="3137860"/>
    <lineage>
        <taxon>Bacteria</taxon>
        <taxon>Pseudomonadati</taxon>
        <taxon>Bacteroidota</taxon>
        <taxon>Flavobacteriia</taxon>
        <taxon>Flavobacteriales</taxon>
        <taxon>Flavobacteriaceae</taxon>
        <taxon>Tenacibaculum</taxon>
    </lineage>
</organism>
<keyword evidence="16" id="KW-1185">Reference proteome</keyword>
<keyword evidence="7 10" id="KW-0472">Membrane</keyword>
<dbReference type="InterPro" id="IPR012910">
    <property type="entry name" value="Plug_dom"/>
</dbReference>
<keyword evidence="4 10" id="KW-0812">Transmembrane</keyword>
<evidence type="ECO:0000313" key="15">
    <source>
        <dbReference type="EMBL" id="CAL2104853.1"/>
    </source>
</evidence>
<evidence type="ECO:0000256" key="1">
    <source>
        <dbReference type="ARBA" id="ARBA00004571"/>
    </source>
</evidence>
<proteinExistence type="inferred from homology"/>
<evidence type="ECO:0000256" key="9">
    <source>
        <dbReference type="ARBA" id="ARBA00023237"/>
    </source>
</evidence>
<protein>
    <submittedName>
        <fullName evidence="15">Iron complex outermembrane recepter protein</fullName>
    </submittedName>
</protein>
<feature type="domain" description="TonB-dependent receptor-like beta-barrel" evidence="13">
    <location>
        <begin position="231"/>
        <end position="599"/>
    </location>
</feature>
<keyword evidence="2 10" id="KW-0813">Transport</keyword>
<evidence type="ECO:0000256" key="11">
    <source>
        <dbReference type="RuleBase" id="RU003357"/>
    </source>
</evidence>
<evidence type="ECO:0000256" key="7">
    <source>
        <dbReference type="ARBA" id="ARBA00023136"/>
    </source>
</evidence>
<keyword evidence="8" id="KW-0675">Receptor</keyword>
<dbReference type="InterPro" id="IPR000531">
    <property type="entry name" value="Beta-barrel_TonB"/>
</dbReference>
<evidence type="ECO:0000256" key="12">
    <source>
        <dbReference type="SAM" id="SignalP"/>
    </source>
</evidence>
<dbReference type="Pfam" id="PF00593">
    <property type="entry name" value="TonB_dep_Rec_b-barrel"/>
    <property type="match status" value="1"/>
</dbReference>
<evidence type="ECO:0000259" key="14">
    <source>
        <dbReference type="Pfam" id="PF07715"/>
    </source>
</evidence>
<dbReference type="SUPFAM" id="SSF56935">
    <property type="entry name" value="Porins"/>
    <property type="match status" value="1"/>
</dbReference>
<dbReference type="PROSITE" id="PS52016">
    <property type="entry name" value="TONB_DEPENDENT_REC_3"/>
    <property type="match status" value="1"/>
</dbReference>
<keyword evidence="9 10" id="KW-0998">Cell outer membrane</keyword>
<dbReference type="PANTHER" id="PTHR30069">
    <property type="entry name" value="TONB-DEPENDENT OUTER MEMBRANE RECEPTOR"/>
    <property type="match status" value="1"/>
</dbReference>
<comment type="subcellular location">
    <subcellularLocation>
        <location evidence="1 10">Cell outer membrane</location>
        <topology evidence="1 10">Multi-pass membrane protein</topology>
    </subcellularLocation>
</comment>
<keyword evidence="5 12" id="KW-0732">Signal</keyword>
<evidence type="ECO:0000256" key="3">
    <source>
        <dbReference type="ARBA" id="ARBA00022452"/>
    </source>
</evidence>
<name>A0ABM9PGX8_9FLAO</name>
<keyword evidence="3 10" id="KW-1134">Transmembrane beta strand</keyword>
<comment type="similarity">
    <text evidence="10 11">Belongs to the TonB-dependent receptor family.</text>
</comment>
<dbReference type="InterPro" id="IPR036942">
    <property type="entry name" value="Beta-barrel_TonB_sf"/>
</dbReference>
<evidence type="ECO:0000256" key="6">
    <source>
        <dbReference type="ARBA" id="ARBA00023077"/>
    </source>
</evidence>
<comment type="caution">
    <text evidence="15">The sequence shown here is derived from an EMBL/GenBank/DDBJ whole genome shotgun (WGS) entry which is preliminary data.</text>
</comment>
<dbReference type="Pfam" id="PF07715">
    <property type="entry name" value="Plug"/>
    <property type="match status" value="1"/>
</dbReference>
<feature type="domain" description="TonB-dependent receptor plug" evidence="14">
    <location>
        <begin position="46"/>
        <end position="153"/>
    </location>
</feature>
<sequence>MRKKVLCLSVLTSMLALNVNAQEKEQETIKLDEVVVSDSKFKLKKENSGKVIHKITAETIEKNSGKTVVDLINSVAGIEINGNTSSPGQNLGIFVRGGVTKEVVVLIDGVQVGNPAVISGGFDLRLLDLNDVESIEIVKGAASTLYGTGAVTAVINITLKQAKSGKANASLSVFGGTNNNQETRNGTVIQSAANVNGKIKDFDYLVNFSSFDARGVSAVKSEKGEAFNDDPFQRIATNIKLGYKFNDKFSVSTLGSYSEFNNSYDDGAFVDGNNHSLDKNYRVGFSPKYDYRGGSIQINAAYSKFETDRTKTKYPSTNKAESYIVDAFVKHQFDKLYLVAGVNYQDNQISEAYSIPFGKTDLSRVNYEETPKSRLIDPYVNAVYVSDFGLNVNAGLRLNNHNKYGNHLVYNLNPSYRFKQENGYIKVLGSYSTAFLAPSVQELYSVWGNIDLKPQESTTYEGGLEYKLNSLVLNTVYFYRDVENIIDYNFATNKMDNFGSTTIQGVEFNVAYKVLENVSLNANYTFTENDKIAVRIPKHKVNAGVNYTLKATNFSLDYQYLSDRLDTSNLALEAYSLLNFSANHSLNKNVKLFLAATNIFNEDYQERIGYSTLGRNYKLGVRFNF</sequence>
<feature type="signal peptide" evidence="12">
    <location>
        <begin position="1"/>
        <end position="21"/>
    </location>
</feature>
<dbReference type="InterPro" id="IPR039426">
    <property type="entry name" value="TonB-dep_rcpt-like"/>
</dbReference>
<dbReference type="CDD" id="cd01347">
    <property type="entry name" value="ligand_gated_channel"/>
    <property type="match status" value="1"/>
</dbReference>
<reference evidence="15 16" key="1">
    <citation type="submission" date="2024-05" db="EMBL/GenBank/DDBJ databases">
        <authorList>
            <person name="Duchaud E."/>
        </authorList>
    </citation>
    <scope>NUCLEOTIDE SEQUENCE [LARGE SCALE GENOMIC DNA]</scope>
    <source>
        <strain evidence="15">Ena-SAMPLE-TAB-13-05-2024-13:56:06:370-140305</strain>
    </source>
</reference>
<evidence type="ECO:0000256" key="4">
    <source>
        <dbReference type="ARBA" id="ARBA00022692"/>
    </source>
</evidence>
<evidence type="ECO:0000256" key="2">
    <source>
        <dbReference type="ARBA" id="ARBA00022448"/>
    </source>
</evidence>
<evidence type="ECO:0000259" key="13">
    <source>
        <dbReference type="Pfam" id="PF00593"/>
    </source>
</evidence>
<dbReference type="InterPro" id="IPR037066">
    <property type="entry name" value="Plug_dom_sf"/>
</dbReference>
<dbReference type="PANTHER" id="PTHR30069:SF29">
    <property type="entry name" value="HEMOGLOBIN AND HEMOGLOBIN-HAPTOGLOBIN-BINDING PROTEIN 1-RELATED"/>
    <property type="match status" value="1"/>
</dbReference>
<gene>
    <name evidence="15" type="ORF">T190115A13A_100141</name>
</gene>
<evidence type="ECO:0000256" key="8">
    <source>
        <dbReference type="ARBA" id="ARBA00023170"/>
    </source>
</evidence>
<dbReference type="Gene3D" id="2.170.130.10">
    <property type="entry name" value="TonB-dependent receptor, plug domain"/>
    <property type="match status" value="1"/>
</dbReference>